<dbReference type="Gene3D" id="3.40.50.720">
    <property type="entry name" value="NAD(P)-binding Rossmann-like Domain"/>
    <property type="match status" value="1"/>
</dbReference>
<dbReference type="Pfam" id="PF02558">
    <property type="entry name" value="ApbA"/>
    <property type="match status" value="1"/>
</dbReference>
<proteinExistence type="inferred from homology"/>
<dbReference type="OrthoDB" id="3609at2759"/>
<dbReference type="Pfam" id="PF08546">
    <property type="entry name" value="ApbA_C"/>
    <property type="match status" value="1"/>
</dbReference>
<dbReference type="STRING" id="2025994.A0A2T3ADH2"/>
<dbReference type="Proteomes" id="UP000241462">
    <property type="component" value="Unassembled WGS sequence"/>
</dbReference>
<dbReference type="NCBIfam" id="TIGR00745">
    <property type="entry name" value="apbA_panE"/>
    <property type="match status" value="1"/>
</dbReference>
<dbReference type="InterPro" id="IPR008927">
    <property type="entry name" value="6-PGluconate_DH-like_C_sf"/>
</dbReference>
<evidence type="ECO:0000256" key="1">
    <source>
        <dbReference type="ARBA" id="ARBA00007870"/>
    </source>
</evidence>
<dbReference type="InParanoid" id="A0A2T3ADH2"/>
<dbReference type="SUPFAM" id="SSF51735">
    <property type="entry name" value="NAD(P)-binding Rossmann-fold domains"/>
    <property type="match status" value="1"/>
</dbReference>
<dbReference type="GO" id="GO:0008677">
    <property type="term" value="F:2-dehydropantoate 2-reductase activity"/>
    <property type="evidence" value="ECO:0007669"/>
    <property type="project" value="InterPro"/>
</dbReference>
<dbReference type="SUPFAM" id="SSF48179">
    <property type="entry name" value="6-phosphogluconate dehydrogenase C-terminal domain-like"/>
    <property type="match status" value="1"/>
</dbReference>
<accession>A0A2T3ADH2</accession>
<keyword evidence="3" id="KW-0560">Oxidoreductase</keyword>
<dbReference type="AlphaFoldDB" id="A0A2T3ADH2"/>
<dbReference type="InterPro" id="IPR036291">
    <property type="entry name" value="NAD(P)-bd_dom_sf"/>
</dbReference>
<evidence type="ECO:0000313" key="7">
    <source>
        <dbReference type="Proteomes" id="UP000241462"/>
    </source>
</evidence>
<name>A0A2T3ADH2_9PEZI</name>
<dbReference type="EMBL" id="KZ678407">
    <property type="protein sequence ID" value="PSR92364.1"/>
    <property type="molecule type" value="Genomic_DNA"/>
</dbReference>
<feature type="domain" description="Ketopantoate reductase N-terminal" evidence="4">
    <location>
        <begin position="17"/>
        <end position="175"/>
    </location>
</feature>
<dbReference type="InterPro" id="IPR051402">
    <property type="entry name" value="KPR-Related"/>
</dbReference>
<feature type="domain" description="Ketopantoate reductase C-terminal" evidence="5">
    <location>
        <begin position="220"/>
        <end position="340"/>
    </location>
</feature>
<dbReference type="FunFam" id="1.10.1040.10:FF:000017">
    <property type="entry name" value="2-dehydropantoate 2-reductase"/>
    <property type="match status" value="1"/>
</dbReference>
<evidence type="ECO:0000259" key="5">
    <source>
        <dbReference type="Pfam" id="PF08546"/>
    </source>
</evidence>
<evidence type="ECO:0000313" key="6">
    <source>
        <dbReference type="EMBL" id="PSR92364.1"/>
    </source>
</evidence>
<sequence length="370" mass="40154">MTANNTTTTNGRDKARVLIVGSGGVGTMAAYTLEKGGLAQVTSVLRSNYAVVKEKGFQISSIDHGEVTGWRPSCIRDAIPNVVEESLPPFDYVIVSTKNIADVPPSIAEMIAPAITPSRTAILLLQNGINIERPLVAAFPSNPVLSGISVIGAKEFPPGTITQNNYDISYIGPFSSPTTTTTPAKETETNKENAAAHRFVQLYSASGAVDSRYDADVAFNRWRKLLYNASFNSVCAILRTDTARLRASQHAIDELVRPVMLEIAAVAKRAAGVSLSDDLINKTITIDLYASFFKPSMCQDVEKGNLLEFENIVGEPLREAARLGVETPTLKVLYSLLKSLQFGIKEMKGLVDVPRESSPALKYGDKNERW</sequence>
<dbReference type="InterPro" id="IPR013332">
    <property type="entry name" value="KPR_N"/>
</dbReference>
<protein>
    <submittedName>
        <fullName evidence="6">Ketopantoate reductase PanE/ApbA C terminal-domain-containing protein</fullName>
    </submittedName>
</protein>
<dbReference type="InterPro" id="IPR013328">
    <property type="entry name" value="6PGD_dom2"/>
</dbReference>
<dbReference type="PANTHER" id="PTHR21708:SF30">
    <property type="entry name" value="2-DEHYDROPANTOATE 2-REDUCTASE-RELATED"/>
    <property type="match status" value="1"/>
</dbReference>
<dbReference type="GO" id="GO:0005737">
    <property type="term" value="C:cytoplasm"/>
    <property type="evidence" value="ECO:0007669"/>
    <property type="project" value="TreeGrafter"/>
</dbReference>
<dbReference type="InterPro" id="IPR003710">
    <property type="entry name" value="ApbA"/>
</dbReference>
<keyword evidence="7" id="KW-1185">Reference proteome</keyword>
<evidence type="ECO:0000259" key="4">
    <source>
        <dbReference type="Pfam" id="PF02558"/>
    </source>
</evidence>
<reference evidence="6 7" key="1">
    <citation type="journal article" date="2018" name="Mycol. Prog.">
        <title>Coniella lustricola, a new species from submerged detritus.</title>
        <authorList>
            <person name="Raudabaugh D.B."/>
            <person name="Iturriaga T."/>
            <person name="Carver A."/>
            <person name="Mondo S."/>
            <person name="Pangilinan J."/>
            <person name="Lipzen A."/>
            <person name="He G."/>
            <person name="Amirebrahimi M."/>
            <person name="Grigoriev I.V."/>
            <person name="Miller A.N."/>
        </authorList>
    </citation>
    <scope>NUCLEOTIDE SEQUENCE [LARGE SCALE GENOMIC DNA]</scope>
    <source>
        <strain evidence="6 7">B22-T-1</strain>
    </source>
</reference>
<gene>
    <name evidence="6" type="ORF">BD289DRAFT_496020</name>
</gene>
<evidence type="ECO:0000256" key="3">
    <source>
        <dbReference type="ARBA" id="ARBA00023002"/>
    </source>
</evidence>
<organism evidence="6 7">
    <name type="scientific">Coniella lustricola</name>
    <dbReference type="NCBI Taxonomy" id="2025994"/>
    <lineage>
        <taxon>Eukaryota</taxon>
        <taxon>Fungi</taxon>
        <taxon>Dikarya</taxon>
        <taxon>Ascomycota</taxon>
        <taxon>Pezizomycotina</taxon>
        <taxon>Sordariomycetes</taxon>
        <taxon>Sordariomycetidae</taxon>
        <taxon>Diaporthales</taxon>
        <taxon>Schizoparmaceae</taxon>
        <taxon>Coniella</taxon>
    </lineage>
</organism>
<comment type="similarity">
    <text evidence="1">Belongs to the ketopantoate reductase family.</text>
</comment>
<dbReference type="PANTHER" id="PTHR21708">
    <property type="entry name" value="PROBABLE 2-DEHYDROPANTOATE 2-REDUCTASE"/>
    <property type="match status" value="1"/>
</dbReference>
<evidence type="ECO:0000256" key="2">
    <source>
        <dbReference type="ARBA" id="ARBA00022857"/>
    </source>
</evidence>
<dbReference type="InterPro" id="IPR013752">
    <property type="entry name" value="KPA_reductase"/>
</dbReference>
<keyword evidence="2" id="KW-0521">NADP</keyword>
<dbReference type="FunCoup" id="A0A2T3ADH2">
    <property type="interactions" value="30"/>
</dbReference>
<dbReference type="GO" id="GO:0015940">
    <property type="term" value="P:pantothenate biosynthetic process"/>
    <property type="evidence" value="ECO:0007669"/>
    <property type="project" value="InterPro"/>
</dbReference>
<dbReference type="Gene3D" id="1.10.1040.10">
    <property type="entry name" value="N-(1-d-carboxylethyl)-l-norvaline Dehydrogenase, domain 2"/>
    <property type="match status" value="1"/>
</dbReference>